<evidence type="ECO:0000313" key="3">
    <source>
        <dbReference type="Proteomes" id="UP000018888"/>
    </source>
</evidence>
<comment type="caution">
    <text evidence="2">The sequence shown here is derived from an EMBL/GenBank/DDBJ whole genome shotgun (WGS) entry which is preliminary data.</text>
</comment>
<feature type="region of interest" description="Disordered" evidence="1">
    <location>
        <begin position="1"/>
        <end position="43"/>
    </location>
</feature>
<evidence type="ECO:0000313" key="2">
    <source>
        <dbReference type="EMBL" id="POG61276.1"/>
    </source>
</evidence>
<sequence length="390" mass="43658">MGKSVKELNEEVASQSDKVDDDSGCSHDNYSEEEMSDESDLYNDDGYNGYDGYNEYGEHDRVMNFPQRQAERSSGAGCELNPRVAEDLINLARIYRLFLRFDFGYLQNAQMGQEWKLHLLIYRFTDLDPIKCKGDASGHILYNKTNFHLRSLVDLYGARIGATFFFLINSKKEILAGLSVLFMEITTIWSNIKQKVSDELYARAIEIVNYLDTPEIEKTFTEFDDKLTAKVDISISNFKSIFIAEISKIYAEIDDSSTNSSPSSSSGSSNLSGIFDITGDIKIRFKQHFDRLMKARNYTFDEMYYSVAVDIRSLGGSIKISTVKNFYSGVGRSTGVTGLEPEESGLDIEGVVIRDLLGDRGILDGCLLLGVLGDDDGITVLGCCCAPRNK</sequence>
<gene>
    <name evidence="2" type="ORF">GLOIN_2v1486380</name>
</gene>
<dbReference type="VEuPathDB" id="FungiDB:RhiirFUN_008518"/>
<proteinExistence type="predicted"/>
<dbReference type="VEuPathDB" id="FungiDB:RhiirFUN_025568"/>
<reference evidence="2 3" key="1">
    <citation type="journal article" date="2013" name="Proc. Natl. Acad. Sci. U.S.A.">
        <title>Genome of an arbuscular mycorrhizal fungus provides insight into the oldest plant symbiosis.</title>
        <authorList>
            <person name="Tisserant E."/>
            <person name="Malbreil M."/>
            <person name="Kuo A."/>
            <person name="Kohler A."/>
            <person name="Symeonidi A."/>
            <person name="Balestrini R."/>
            <person name="Charron P."/>
            <person name="Duensing N."/>
            <person name="Frei Dit Frey N."/>
            <person name="Gianinazzi-Pearson V."/>
            <person name="Gilbert L.B."/>
            <person name="Handa Y."/>
            <person name="Herr J.R."/>
            <person name="Hijri M."/>
            <person name="Koul R."/>
            <person name="Kawaguchi M."/>
            <person name="Krajinski F."/>
            <person name="Lammers P.J."/>
            <person name="Masclaux F.G."/>
            <person name="Murat C."/>
            <person name="Morin E."/>
            <person name="Ndikumana S."/>
            <person name="Pagni M."/>
            <person name="Petitpierre D."/>
            <person name="Requena N."/>
            <person name="Rosikiewicz P."/>
            <person name="Riley R."/>
            <person name="Saito K."/>
            <person name="San Clemente H."/>
            <person name="Shapiro H."/>
            <person name="van Tuinen D."/>
            <person name="Becard G."/>
            <person name="Bonfante P."/>
            <person name="Paszkowski U."/>
            <person name="Shachar-Hill Y.Y."/>
            <person name="Tuskan G.A."/>
            <person name="Young P.W."/>
            <person name="Sanders I.R."/>
            <person name="Henrissat B."/>
            <person name="Rensing S.A."/>
            <person name="Grigoriev I.V."/>
            <person name="Corradi N."/>
            <person name="Roux C."/>
            <person name="Martin F."/>
        </authorList>
    </citation>
    <scope>NUCLEOTIDE SEQUENCE [LARGE SCALE GENOMIC DNA]</scope>
    <source>
        <strain evidence="2 3">DAOM 197198</strain>
    </source>
</reference>
<dbReference type="AlphaFoldDB" id="A0A2P4P7A7"/>
<organism evidence="2 3">
    <name type="scientific">Rhizophagus irregularis (strain DAOM 181602 / DAOM 197198 / MUCL 43194)</name>
    <name type="common">Arbuscular mycorrhizal fungus</name>
    <name type="synonym">Glomus intraradices</name>
    <dbReference type="NCBI Taxonomy" id="747089"/>
    <lineage>
        <taxon>Eukaryota</taxon>
        <taxon>Fungi</taxon>
        <taxon>Fungi incertae sedis</taxon>
        <taxon>Mucoromycota</taxon>
        <taxon>Glomeromycotina</taxon>
        <taxon>Glomeromycetes</taxon>
        <taxon>Glomerales</taxon>
        <taxon>Glomeraceae</taxon>
        <taxon>Rhizophagus</taxon>
    </lineage>
</organism>
<keyword evidence="3" id="KW-1185">Reference proteome</keyword>
<evidence type="ECO:0000256" key="1">
    <source>
        <dbReference type="SAM" id="MobiDB-lite"/>
    </source>
</evidence>
<protein>
    <submittedName>
        <fullName evidence="2">Uncharacterized protein</fullName>
    </submittedName>
</protein>
<dbReference type="EMBL" id="AUPC02000349">
    <property type="protein sequence ID" value="POG61276.1"/>
    <property type="molecule type" value="Genomic_DNA"/>
</dbReference>
<feature type="compositionally biased region" description="Acidic residues" evidence="1">
    <location>
        <begin position="31"/>
        <end position="43"/>
    </location>
</feature>
<reference evidence="2 3" key="2">
    <citation type="journal article" date="2018" name="New Phytol.">
        <title>High intraspecific genome diversity in the model arbuscular mycorrhizal symbiont Rhizophagus irregularis.</title>
        <authorList>
            <person name="Chen E.C.H."/>
            <person name="Morin E."/>
            <person name="Beaudet D."/>
            <person name="Noel J."/>
            <person name="Yildirir G."/>
            <person name="Ndikumana S."/>
            <person name="Charron P."/>
            <person name="St-Onge C."/>
            <person name="Giorgi J."/>
            <person name="Kruger M."/>
            <person name="Marton T."/>
            <person name="Ropars J."/>
            <person name="Grigoriev I.V."/>
            <person name="Hainaut M."/>
            <person name="Henrissat B."/>
            <person name="Roux C."/>
            <person name="Martin F."/>
            <person name="Corradi N."/>
        </authorList>
    </citation>
    <scope>NUCLEOTIDE SEQUENCE [LARGE SCALE GENOMIC DNA]</scope>
    <source>
        <strain evidence="2 3">DAOM 197198</strain>
    </source>
</reference>
<accession>A0A2P4P7A7</accession>
<dbReference type="Proteomes" id="UP000018888">
    <property type="component" value="Unassembled WGS sequence"/>
</dbReference>
<name>A0A2P4P7A7_RHIID</name>